<dbReference type="EMBL" id="JACXWY010000006">
    <property type="protein sequence ID" value="MBD3846498.1"/>
    <property type="molecule type" value="Genomic_DNA"/>
</dbReference>
<dbReference type="InterPro" id="IPR022893">
    <property type="entry name" value="Shikimate_DH_fam"/>
</dbReference>
<dbReference type="GO" id="GO:0050661">
    <property type="term" value="F:NADP binding"/>
    <property type="evidence" value="ECO:0007669"/>
    <property type="project" value="TreeGrafter"/>
</dbReference>
<organism evidence="5 6">
    <name type="scientific">Bosea spartocytisi</name>
    <dbReference type="NCBI Taxonomy" id="2773451"/>
    <lineage>
        <taxon>Bacteria</taxon>
        <taxon>Pseudomonadati</taxon>
        <taxon>Pseudomonadota</taxon>
        <taxon>Alphaproteobacteria</taxon>
        <taxon>Hyphomicrobiales</taxon>
        <taxon>Boseaceae</taxon>
        <taxon>Bosea</taxon>
    </lineage>
</organism>
<sequence>MLEMLSGETRIFVIIGHPIAQVKAPAGMTKGFAERGRNAIVVPIHVLPENVDAFIEALGPIRNVDGIIATVPHKFAARRHCASVSARARLLDSANVVRRNADGSWDGDMTDGQGFVSAMMQTGCEPRGQRALLVGAGGAGSAIGLQLLDSGVAELAIHDMDVAKRDALIAKLSGMHPRKVVTGSADPTGFGIVANATPMGMKQGDPLPVEVSRLKPETFVGDVITVPEVSPLLEAAQRIGCRTQTGVGMFLAQREVMLDFLEGKPI</sequence>
<name>A0A927E850_9HYPH</name>
<evidence type="ECO:0000259" key="4">
    <source>
        <dbReference type="Pfam" id="PF08501"/>
    </source>
</evidence>
<evidence type="ECO:0000256" key="1">
    <source>
        <dbReference type="ARBA" id="ARBA00004871"/>
    </source>
</evidence>
<dbReference type="InterPro" id="IPR013708">
    <property type="entry name" value="Shikimate_DH-bd_N"/>
</dbReference>
<keyword evidence="6" id="KW-1185">Reference proteome</keyword>
<dbReference type="AlphaFoldDB" id="A0A927E850"/>
<evidence type="ECO:0000256" key="3">
    <source>
        <dbReference type="ARBA" id="ARBA00023141"/>
    </source>
</evidence>
<gene>
    <name evidence="5" type="ORF">IED13_12390</name>
</gene>
<dbReference type="SUPFAM" id="SSF51735">
    <property type="entry name" value="NAD(P)-binding Rossmann-fold domains"/>
    <property type="match status" value="1"/>
</dbReference>
<proteinExistence type="predicted"/>
<dbReference type="Proteomes" id="UP000619295">
    <property type="component" value="Unassembled WGS sequence"/>
</dbReference>
<feature type="domain" description="Shikimate dehydrogenase substrate binding N-terminal" evidence="4">
    <location>
        <begin position="14"/>
        <end position="97"/>
    </location>
</feature>
<dbReference type="Pfam" id="PF08501">
    <property type="entry name" value="Shikimate_dh_N"/>
    <property type="match status" value="1"/>
</dbReference>
<evidence type="ECO:0000313" key="5">
    <source>
        <dbReference type="EMBL" id="MBD3846498.1"/>
    </source>
</evidence>
<dbReference type="Gene3D" id="3.40.50.10860">
    <property type="entry name" value="Leucine Dehydrogenase, chain A, domain 1"/>
    <property type="match status" value="1"/>
</dbReference>
<evidence type="ECO:0000256" key="2">
    <source>
        <dbReference type="ARBA" id="ARBA00023002"/>
    </source>
</evidence>
<evidence type="ECO:0000313" key="6">
    <source>
        <dbReference type="Proteomes" id="UP000619295"/>
    </source>
</evidence>
<keyword evidence="3" id="KW-0028">Amino-acid biosynthesis</keyword>
<dbReference type="PANTHER" id="PTHR21089:SF1">
    <property type="entry name" value="BIFUNCTIONAL 3-DEHYDROQUINATE DEHYDRATASE_SHIKIMATE DEHYDROGENASE, CHLOROPLASTIC"/>
    <property type="match status" value="1"/>
</dbReference>
<keyword evidence="2" id="KW-0560">Oxidoreductase</keyword>
<dbReference type="CDD" id="cd01065">
    <property type="entry name" value="NAD_bind_Shikimate_DH"/>
    <property type="match status" value="1"/>
</dbReference>
<keyword evidence="3" id="KW-0057">Aromatic amino acid biosynthesis</keyword>
<accession>A0A927E850</accession>
<dbReference type="InterPro" id="IPR036291">
    <property type="entry name" value="NAD(P)-bd_dom_sf"/>
</dbReference>
<dbReference type="GO" id="GO:0005829">
    <property type="term" value="C:cytosol"/>
    <property type="evidence" value="ECO:0007669"/>
    <property type="project" value="TreeGrafter"/>
</dbReference>
<comment type="pathway">
    <text evidence="1">Metabolic intermediate biosynthesis; chorismate biosynthesis; chorismate from D-erythrose 4-phosphate and phosphoenolpyruvate: step 4/7.</text>
</comment>
<dbReference type="SUPFAM" id="SSF53223">
    <property type="entry name" value="Aminoacid dehydrogenase-like, N-terminal domain"/>
    <property type="match status" value="1"/>
</dbReference>
<dbReference type="PANTHER" id="PTHR21089">
    <property type="entry name" value="SHIKIMATE DEHYDROGENASE"/>
    <property type="match status" value="1"/>
</dbReference>
<dbReference type="GO" id="GO:0009423">
    <property type="term" value="P:chorismate biosynthetic process"/>
    <property type="evidence" value="ECO:0007669"/>
    <property type="project" value="TreeGrafter"/>
</dbReference>
<comment type="caution">
    <text evidence="5">The sequence shown here is derived from an EMBL/GenBank/DDBJ whole genome shotgun (WGS) entry which is preliminary data.</text>
</comment>
<dbReference type="GO" id="GO:0009073">
    <property type="term" value="P:aromatic amino acid family biosynthetic process"/>
    <property type="evidence" value="ECO:0007669"/>
    <property type="project" value="UniProtKB-KW"/>
</dbReference>
<protein>
    <submittedName>
        <fullName evidence="5">Shikimate dehydrogenase</fullName>
    </submittedName>
</protein>
<reference evidence="5" key="1">
    <citation type="submission" date="2020-09" db="EMBL/GenBank/DDBJ databases">
        <title>Bosea spartocytisi sp. nov. a root nodule endophyte of Spartocytisus supranubius in the high mountain ecosystem fo the Teide National Park (Canary Islands, Spain).</title>
        <authorList>
            <person name="Pulido-Suarez L."/>
            <person name="Peix A."/>
            <person name="Igual J.M."/>
            <person name="Socas-Perez N."/>
            <person name="Velazquez E."/>
            <person name="Flores-Felix J.D."/>
            <person name="Leon-Barrios M."/>
        </authorList>
    </citation>
    <scope>NUCLEOTIDE SEQUENCE</scope>
    <source>
        <strain evidence="5">SSUT16</strain>
    </source>
</reference>
<dbReference type="Gene3D" id="3.40.50.720">
    <property type="entry name" value="NAD(P)-binding Rossmann-like Domain"/>
    <property type="match status" value="1"/>
</dbReference>
<dbReference type="GO" id="GO:0019632">
    <property type="term" value="P:shikimate metabolic process"/>
    <property type="evidence" value="ECO:0007669"/>
    <property type="project" value="TreeGrafter"/>
</dbReference>
<dbReference type="GO" id="GO:0004764">
    <property type="term" value="F:shikimate 3-dehydrogenase (NADP+) activity"/>
    <property type="evidence" value="ECO:0007669"/>
    <property type="project" value="InterPro"/>
</dbReference>
<dbReference type="InterPro" id="IPR046346">
    <property type="entry name" value="Aminoacid_DH-like_N_sf"/>
</dbReference>